<sequence>MPRQHEVQVHQQYQGKQGLDGVQDFGDVARSPFPRKRPATDQPAGQRDQRGADRRARESTRRRAEDQQARQRPTNPADPFERDKPSHQPKPLSALQNPVAQPDQCDRRQRQRQEDHRPRVVDVQQRHQQRRGEKSGQHDRAAGQQAEGDELTTILLRILRDLESDNGLQTHRRHRPDDQDGSKRPELPKRRRDKQTGRDHRHQVARDVRTREGGGHVKRIHPSPG</sequence>
<protein>
    <submittedName>
        <fullName evidence="2">Uncharacterized protein</fullName>
    </submittedName>
</protein>
<proteinExistence type="predicted"/>
<gene>
    <name evidence="2" type="ORF">SAMN05661093_06945</name>
</gene>
<dbReference type="AlphaFoldDB" id="A0A1W2FJ07"/>
<name>A0A1W2FJ07_KIBAR</name>
<dbReference type="Proteomes" id="UP000192674">
    <property type="component" value="Unassembled WGS sequence"/>
</dbReference>
<organism evidence="2 3">
    <name type="scientific">Kibdelosporangium aridum</name>
    <dbReference type="NCBI Taxonomy" id="2030"/>
    <lineage>
        <taxon>Bacteria</taxon>
        <taxon>Bacillati</taxon>
        <taxon>Actinomycetota</taxon>
        <taxon>Actinomycetes</taxon>
        <taxon>Pseudonocardiales</taxon>
        <taxon>Pseudonocardiaceae</taxon>
        <taxon>Kibdelosporangium</taxon>
    </lineage>
</organism>
<evidence type="ECO:0000313" key="3">
    <source>
        <dbReference type="Proteomes" id="UP000192674"/>
    </source>
</evidence>
<feature type="region of interest" description="Disordered" evidence="1">
    <location>
        <begin position="1"/>
        <end position="150"/>
    </location>
</feature>
<dbReference type="EMBL" id="FWXV01000007">
    <property type="protein sequence ID" value="SMD21662.1"/>
    <property type="molecule type" value="Genomic_DNA"/>
</dbReference>
<feature type="compositionally biased region" description="Basic and acidic residues" evidence="1">
    <location>
        <begin position="104"/>
        <end position="120"/>
    </location>
</feature>
<feature type="compositionally biased region" description="Basic and acidic residues" evidence="1">
    <location>
        <begin position="175"/>
        <end position="215"/>
    </location>
</feature>
<feature type="compositionally biased region" description="Basic residues" evidence="1">
    <location>
        <begin position="216"/>
        <end position="225"/>
    </location>
</feature>
<keyword evidence="3" id="KW-1185">Reference proteome</keyword>
<feature type="compositionally biased region" description="Basic and acidic residues" evidence="1">
    <location>
        <begin position="47"/>
        <end position="69"/>
    </location>
</feature>
<evidence type="ECO:0000313" key="2">
    <source>
        <dbReference type="EMBL" id="SMD21662.1"/>
    </source>
</evidence>
<accession>A0A1W2FJ07</accession>
<evidence type="ECO:0000256" key="1">
    <source>
        <dbReference type="SAM" id="MobiDB-lite"/>
    </source>
</evidence>
<reference evidence="2 3" key="1">
    <citation type="submission" date="2017-04" db="EMBL/GenBank/DDBJ databases">
        <authorList>
            <person name="Afonso C.L."/>
            <person name="Miller P.J."/>
            <person name="Scott M.A."/>
            <person name="Spackman E."/>
            <person name="Goraichik I."/>
            <person name="Dimitrov K.M."/>
            <person name="Suarez D.L."/>
            <person name="Swayne D.E."/>
        </authorList>
    </citation>
    <scope>NUCLEOTIDE SEQUENCE [LARGE SCALE GENOMIC DNA]</scope>
    <source>
        <strain evidence="2 3">DSM 43828</strain>
    </source>
</reference>
<feature type="compositionally biased region" description="Basic and acidic residues" evidence="1">
    <location>
        <begin position="130"/>
        <end position="141"/>
    </location>
</feature>
<feature type="region of interest" description="Disordered" evidence="1">
    <location>
        <begin position="163"/>
        <end position="225"/>
    </location>
</feature>